<dbReference type="FunFam" id="1.10.472.10:FF:000034">
    <property type="entry name" value="D2/4-type cyclin"/>
    <property type="match status" value="1"/>
</dbReference>
<dbReference type="CDD" id="cd20544">
    <property type="entry name" value="CYCLIN_AtCycD-like_rpt2"/>
    <property type="match status" value="1"/>
</dbReference>
<sequence>MAENSNLLLCSENNITCFDDDDDDGDDLECNVAAADGSGILPCWDHTNNLNSDQPCPSSENRGSGPLYCFDVLSEETMKDMVEREKEHLPKEDYLKRLRSGDLDLSGRRETIDWIWKAHSYYGFGPLTFCLSVNYLDRFLSLYELPRGKSWTMQLLAVACLSIGAKMEEVKVPQSVDLQVGEPKFVFEAKTIQRMELLVLSTLRWKMQALTPCSFIDYFLKKITFKQHLANRTISRSIQLTLSIIRGIDFLEFRPSEIAAAVAISVSKELQQAKDIDKALASFFIAEKEKVLKCVELIRDLALMNVSNFGAKHHVPFVPQSPIGVLDGGGCLSYKSDELTTLGSSCPNSPKTKRFKSEGGPCCNGTSDS</sequence>
<dbReference type="Pfam" id="PF02984">
    <property type="entry name" value="Cyclin_C"/>
    <property type="match status" value="1"/>
</dbReference>
<evidence type="ECO:0000256" key="3">
    <source>
        <dbReference type="ARBA" id="ARBA00022618"/>
    </source>
</evidence>
<evidence type="ECO:0000256" key="1">
    <source>
        <dbReference type="ARBA" id="ARBA00009065"/>
    </source>
</evidence>
<protein>
    <recommendedName>
        <fullName evidence="6">B-like cyclin</fullName>
    </recommendedName>
</protein>
<feature type="region of interest" description="Disordered" evidence="8">
    <location>
        <begin position="348"/>
        <end position="369"/>
    </location>
</feature>
<evidence type="ECO:0000256" key="4">
    <source>
        <dbReference type="ARBA" id="ARBA00023127"/>
    </source>
</evidence>
<dbReference type="KEGG" id="adu:107487267"/>
<evidence type="ECO:0000256" key="6">
    <source>
        <dbReference type="ARBA" id="ARBA00032263"/>
    </source>
</evidence>
<dbReference type="GO" id="GO:0051301">
    <property type="term" value="P:cell division"/>
    <property type="evidence" value="ECO:0007669"/>
    <property type="project" value="UniProtKB-KW"/>
</dbReference>
<feature type="domain" description="Cyclin-like" evidence="9">
    <location>
        <begin position="113"/>
        <end position="201"/>
    </location>
</feature>
<evidence type="ECO:0000313" key="11">
    <source>
        <dbReference type="Proteomes" id="UP000515211"/>
    </source>
</evidence>
<dbReference type="InterPro" id="IPR013763">
    <property type="entry name" value="Cyclin-like_dom"/>
</dbReference>
<keyword evidence="4 7" id="KW-0195">Cyclin</keyword>
<evidence type="ECO:0000256" key="2">
    <source>
        <dbReference type="ARBA" id="ARBA00011177"/>
    </source>
</evidence>
<dbReference type="CDD" id="cd20543">
    <property type="entry name" value="CYCLIN_AtCycD-like_rpt1"/>
    <property type="match status" value="1"/>
</dbReference>
<name>A0A6P4DDT4_ARADU</name>
<dbReference type="SMART" id="SM00385">
    <property type="entry name" value="CYCLIN"/>
    <property type="match status" value="1"/>
</dbReference>
<comment type="subunit">
    <text evidence="2">Interacts with the CDC2 protein kinase to form a serine/threonine kinase holoenzyme complex also known as maturation promoting factor (MPF). The cyclin subunit imparts substrate specificity to the complex.</text>
</comment>
<comment type="similarity">
    <text evidence="1">Belongs to the cyclin family. Cyclin D subfamily.</text>
</comment>
<dbReference type="Gene3D" id="1.10.472.10">
    <property type="entry name" value="Cyclin-like"/>
    <property type="match status" value="2"/>
</dbReference>
<accession>A0A6P4DDT4</accession>
<dbReference type="Pfam" id="PF00134">
    <property type="entry name" value="Cyclin_N"/>
    <property type="match status" value="1"/>
</dbReference>
<feature type="domain" description="Cyclin C-terminal" evidence="10">
    <location>
        <begin position="210"/>
        <end position="338"/>
    </location>
</feature>
<keyword evidence="5" id="KW-0131">Cell cycle</keyword>
<evidence type="ECO:0000256" key="8">
    <source>
        <dbReference type="SAM" id="MobiDB-lite"/>
    </source>
</evidence>
<evidence type="ECO:0000259" key="10">
    <source>
        <dbReference type="SMART" id="SM01332"/>
    </source>
</evidence>
<evidence type="ECO:0000256" key="7">
    <source>
        <dbReference type="RuleBase" id="RU000383"/>
    </source>
</evidence>
<dbReference type="InterPro" id="IPR004367">
    <property type="entry name" value="Cyclin_C-dom"/>
</dbReference>
<evidence type="ECO:0000256" key="5">
    <source>
        <dbReference type="ARBA" id="ARBA00023306"/>
    </source>
</evidence>
<dbReference type="RefSeq" id="XP_015963374.3">
    <property type="nucleotide sequence ID" value="XM_016107888.3"/>
</dbReference>
<reference evidence="12" key="2">
    <citation type="submission" date="2025-08" db="UniProtKB">
        <authorList>
            <consortium name="RefSeq"/>
        </authorList>
    </citation>
    <scope>IDENTIFICATION</scope>
    <source>
        <tissue evidence="12">Whole plant</tissue>
    </source>
</reference>
<reference evidence="11" key="1">
    <citation type="journal article" date="2016" name="Nat. Genet.">
        <title>The genome sequences of Arachis duranensis and Arachis ipaensis, the diploid ancestors of cultivated peanut.</title>
        <authorList>
            <person name="Bertioli D.J."/>
            <person name="Cannon S.B."/>
            <person name="Froenicke L."/>
            <person name="Huang G."/>
            <person name="Farmer A.D."/>
            <person name="Cannon E.K."/>
            <person name="Liu X."/>
            <person name="Gao D."/>
            <person name="Clevenger J."/>
            <person name="Dash S."/>
            <person name="Ren L."/>
            <person name="Moretzsohn M.C."/>
            <person name="Shirasawa K."/>
            <person name="Huang W."/>
            <person name="Vidigal B."/>
            <person name="Abernathy B."/>
            <person name="Chu Y."/>
            <person name="Niederhuth C.E."/>
            <person name="Umale P."/>
            <person name="Araujo A.C."/>
            <person name="Kozik A."/>
            <person name="Kim K.D."/>
            <person name="Burow M.D."/>
            <person name="Varshney R.K."/>
            <person name="Wang X."/>
            <person name="Zhang X."/>
            <person name="Barkley N."/>
            <person name="Guimaraes P.M."/>
            <person name="Isobe S."/>
            <person name="Guo B."/>
            <person name="Liao B."/>
            <person name="Stalker H.T."/>
            <person name="Schmitz R.J."/>
            <person name="Scheffler B.E."/>
            <person name="Leal-Bertioli S.C."/>
            <person name="Xun X."/>
            <person name="Jackson S.A."/>
            <person name="Michelmore R."/>
            <person name="Ozias-Akins P."/>
        </authorList>
    </citation>
    <scope>NUCLEOTIDE SEQUENCE [LARGE SCALE GENOMIC DNA]</scope>
    <source>
        <strain evidence="11">cv. V14167</strain>
    </source>
</reference>
<proteinExistence type="inferred from homology"/>
<evidence type="ECO:0000313" key="12">
    <source>
        <dbReference type="RefSeq" id="XP_015963374.3"/>
    </source>
</evidence>
<dbReference type="SMART" id="SM01332">
    <property type="entry name" value="Cyclin_C"/>
    <property type="match status" value="1"/>
</dbReference>
<dbReference type="AlphaFoldDB" id="A0A6P4DDT4"/>
<evidence type="ECO:0000259" key="9">
    <source>
        <dbReference type="SMART" id="SM00385"/>
    </source>
</evidence>
<dbReference type="InterPro" id="IPR006671">
    <property type="entry name" value="Cyclin_N"/>
</dbReference>
<dbReference type="Proteomes" id="UP000515211">
    <property type="component" value="Chromosome 5"/>
</dbReference>
<keyword evidence="3" id="KW-0132">Cell division</keyword>
<dbReference type="SUPFAM" id="SSF47954">
    <property type="entry name" value="Cyclin-like"/>
    <property type="match status" value="2"/>
</dbReference>
<dbReference type="FunFam" id="1.10.472.10:FF:000040">
    <property type="entry name" value="D6-type cyclin"/>
    <property type="match status" value="1"/>
</dbReference>
<organism evidence="11 12">
    <name type="scientific">Arachis duranensis</name>
    <name type="common">Wild peanut</name>
    <dbReference type="NCBI Taxonomy" id="130453"/>
    <lineage>
        <taxon>Eukaryota</taxon>
        <taxon>Viridiplantae</taxon>
        <taxon>Streptophyta</taxon>
        <taxon>Embryophyta</taxon>
        <taxon>Tracheophyta</taxon>
        <taxon>Spermatophyta</taxon>
        <taxon>Magnoliopsida</taxon>
        <taxon>eudicotyledons</taxon>
        <taxon>Gunneridae</taxon>
        <taxon>Pentapetalae</taxon>
        <taxon>rosids</taxon>
        <taxon>fabids</taxon>
        <taxon>Fabales</taxon>
        <taxon>Fabaceae</taxon>
        <taxon>Papilionoideae</taxon>
        <taxon>50 kb inversion clade</taxon>
        <taxon>dalbergioids sensu lato</taxon>
        <taxon>Dalbergieae</taxon>
        <taxon>Pterocarpus clade</taxon>
        <taxon>Arachis</taxon>
    </lineage>
</organism>
<dbReference type="InterPro" id="IPR039361">
    <property type="entry name" value="Cyclin"/>
</dbReference>
<keyword evidence="11" id="KW-1185">Reference proteome</keyword>
<dbReference type="PANTHER" id="PTHR10177">
    <property type="entry name" value="CYCLINS"/>
    <property type="match status" value="1"/>
</dbReference>
<dbReference type="InterPro" id="IPR036915">
    <property type="entry name" value="Cyclin-like_sf"/>
</dbReference>
<gene>
    <name evidence="12" type="primary">LOC107487267</name>
</gene>
<dbReference type="GeneID" id="107487267"/>